<evidence type="ECO:0000313" key="4">
    <source>
        <dbReference type="EMBL" id="SDK38771.1"/>
    </source>
</evidence>
<dbReference type="EMBL" id="FNFB01000007">
    <property type="protein sequence ID" value="SDK38771.1"/>
    <property type="molecule type" value="Genomic_DNA"/>
</dbReference>
<gene>
    <name evidence="4" type="ORF">SAMN05421874_107159</name>
</gene>
<organism evidence="4 5">
    <name type="scientific">Nonomuraea maritima</name>
    <dbReference type="NCBI Taxonomy" id="683260"/>
    <lineage>
        <taxon>Bacteria</taxon>
        <taxon>Bacillati</taxon>
        <taxon>Actinomycetota</taxon>
        <taxon>Actinomycetes</taxon>
        <taxon>Streptosporangiales</taxon>
        <taxon>Streptosporangiaceae</taxon>
        <taxon>Nonomuraea</taxon>
    </lineage>
</organism>
<protein>
    <recommendedName>
        <fullName evidence="6">Short-chain dehydrogenase</fullName>
    </recommendedName>
</protein>
<proteinExistence type="inferred from homology"/>
<dbReference type="NCBIfam" id="NF004779">
    <property type="entry name" value="PRK06125.1"/>
    <property type="match status" value="1"/>
</dbReference>
<keyword evidence="3" id="KW-0520">NAD</keyword>
<dbReference type="PRINTS" id="PR00081">
    <property type="entry name" value="GDHRDH"/>
</dbReference>
<keyword evidence="2" id="KW-0560">Oxidoreductase</keyword>
<dbReference type="AlphaFoldDB" id="A0A1G9BH01"/>
<dbReference type="GO" id="GO:0016491">
    <property type="term" value="F:oxidoreductase activity"/>
    <property type="evidence" value="ECO:0007669"/>
    <property type="project" value="UniProtKB-KW"/>
</dbReference>
<dbReference type="PANTHER" id="PTHR43477:SF4">
    <property type="entry name" value="DEHYDROGENASE_REDUCTASE SDR FAMILY MEMBER 6"/>
    <property type="match status" value="1"/>
</dbReference>
<evidence type="ECO:0000313" key="5">
    <source>
        <dbReference type="Proteomes" id="UP000198683"/>
    </source>
</evidence>
<dbReference type="OrthoDB" id="8959163at2"/>
<evidence type="ECO:0008006" key="6">
    <source>
        <dbReference type="Google" id="ProtNLM"/>
    </source>
</evidence>
<reference evidence="4 5" key="1">
    <citation type="submission" date="2016-10" db="EMBL/GenBank/DDBJ databases">
        <authorList>
            <person name="de Groot N.N."/>
        </authorList>
    </citation>
    <scope>NUCLEOTIDE SEQUENCE [LARGE SCALE GENOMIC DNA]</scope>
    <source>
        <strain evidence="4 5">CGMCC 4.5681</strain>
    </source>
</reference>
<dbReference type="SUPFAM" id="SSF51735">
    <property type="entry name" value="NAD(P)-binding Rossmann-fold domains"/>
    <property type="match status" value="1"/>
</dbReference>
<dbReference type="InterPro" id="IPR036291">
    <property type="entry name" value="NAD(P)-bd_dom_sf"/>
</dbReference>
<dbReference type="STRING" id="683260.SAMN05421874_107159"/>
<dbReference type="Gene3D" id="3.40.50.720">
    <property type="entry name" value="NAD(P)-binding Rossmann-like Domain"/>
    <property type="match status" value="1"/>
</dbReference>
<dbReference type="InterPro" id="IPR051122">
    <property type="entry name" value="SDR_DHRS6-like"/>
</dbReference>
<dbReference type="Pfam" id="PF13561">
    <property type="entry name" value="adh_short_C2"/>
    <property type="match status" value="1"/>
</dbReference>
<accession>A0A1G9BH01</accession>
<dbReference type="RefSeq" id="WP_090764337.1">
    <property type="nucleotide sequence ID" value="NZ_FNFB01000007.1"/>
</dbReference>
<evidence type="ECO:0000256" key="3">
    <source>
        <dbReference type="ARBA" id="ARBA00023027"/>
    </source>
</evidence>
<dbReference type="InterPro" id="IPR002347">
    <property type="entry name" value="SDR_fam"/>
</dbReference>
<dbReference type="Proteomes" id="UP000198683">
    <property type="component" value="Unassembled WGS sequence"/>
</dbReference>
<evidence type="ECO:0000256" key="2">
    <source>
        <dbReference type="ARBA" id="ARBA00023002"/>
    </source>
</evidence>
<keyword evidence="5" id="KW-1185">Reference proteome</keyword>
<comment type="similarity">
    <text evidence="1">Belongs to the short-chain dehydrogenases/reductases (SDR) family.</text>
</comment>
<sequence length="255" mass="26626">MDLKLRGKSALVTGASQGIGAATAEVLAEEGCDLHLAARNAAALEELARRLRQEHGVDVQVHPADLRRPEDLTRLADAVPDIDILVNNAGDIPGGTLDAIDANTWRHAWDLKVLGYIDLTRLVYARMRTRGHGVIVNNIGVAGERVDANYIAGSSGNAALMAFTRALGGGSPADGIRVVGVNPGAVATERILTLMKKQSGSSSGDESRLTSTFPFGRAAEPREVADLIAFVASDRSAYTSGVVFTIDGGLSATAG</sequence>
<evidence type="ECO:0000256" key="1">
    <source>
        <dbReference type="ARBA" id="ARBA00006484"/>
    </source>
</evidence>
<name>A0A1G9BH01_9ACTN</name>
<dbReference type="PANTHER" id="PTHR43477">
    <property type="entry name" value="DIHYDROANTICAPSIN 7-DEHYDROGENASE"/>
    <property type="match status" value="1"/>
</dbReference>